<feature type="region of interest" description="Disordered" evidence="1">
    <location>
        <begin position="1"/>
        <end position="48"/>
    </location>
</feature>
<evidence type="ECO:0000313" key="3">
    <source>
        <dbReference type="EMBL" id="KAA1103976.1"/>
    </source>
</evidence>
<feature type="region of interest" description="Disordered" evidence="1">
    <location>
        <begin position="182"/>
        <end position="218"/>
    </location>
</feature>
<evidence type="ECO:0000256" key="1">
    <source>
        <dbReference type="SAM" id="MobiDB-lite"/>
    </source>
</evidence>
<feature type="compositionally biased region" description="Low complexity" evidence="1">
    <location>
        <begin position="199"/>
        <end position="218"/>
    </location>
</feature>
<feature type="compositionally biased region" description="Low complexity" evidence="1">
    <location>
        <begin position="495"/>
        <end position="506"/>
    </location>
</feature>
<dbReference type="OrthoDB" id="2500518at2759"/>
<proteinExistence type="predicted"/>
<feature type="region of interest" description="Disordered" evidence="1">
    <location>
        <begin position="368"/>
        <end position="410"/>
    </location>
</feature>
<dbReference type="Proteomes" id="UP000325313">
    <property type="component" value="Unassembled WGS sequence"/>
</dbReference>
<feature type="compositionally biased region" description="Low complexity" evidence="1">
    <location>
        <begin position="464"/>
        <end position="487"/>
    </location>
</feature>
<dbReference type="EMBL" id="VDEP01000442">
    <property type="protein sequence ID" value="KAA1080246.1"/>
    <property type="molecule type" value="Genomic_DNA"/>
</dbReference>
<accession>A0A5B0MVN9</accession>
<name>A0A5B0MVN9_PUCGR</name>
<feature type="region of interest" description="Disordered" evidence="1">
    <location>
        <begin position="544"/>
        <end position="591"/>
    </location>
</feature>
<feature type="compositionally biased region" description="Basic and acidic residues" evidence="1">
    <location>
        <begin position="445"/>
        <end position="455"/>
    </location>
</feature>
<feature type="compositionally biased region" description="Acidic residues" evidence="1">
    <location>
        <begin position="370"/>
        <end position="379"/>
    </location>
</feature>
<protein>
    <submittedName>
        <fullName evidence="2">Uncharacterized protein</fullName>
    </submittedName>
</protein>
<organism evidence="2 5">
    <name type="scientific">Puccinia graminis f. sp. tritici</name>
    <dbReference type="NCBI Taxonomy" id="56615"/>
    <lineage>
        <taxon>Eukaryota</taxon>
        <taxon>Fungi</taxon>
        <taxon>Dikarya</taxon>
        <taxon>Basidiomycota</taxon>
        <taxon>Pucciniomycotina</taxon>
        <taxon>Pucciniomycetes</taxon>
        <taxon>Pucciniales</taxon>
        <taxon>Pucciniaceae</taxon>
        <taxon>Puccinia</taxon>
    </lineage>
</organism>
<reference evidence="4 5" key="1">
    <citation type="submission" date="2019-05" db="EMBL/GenBank/DDBJ databases">
        <title>Emergence of the Ug99 lineage of the wheat stem rust pathogen through somatic hybridization.</title>
        <authorList>
            <person name="Li F."/>
            <person name="Upadhyaya N.M."/>
            <person name="Sperschneider J."/>
            <person name="Matny O."/>
            <person name="Nguyen-Phuc H."/>
            <person name="Mago R."/>
            <person name="Raley C."/>
            <person name="Miller M.E."/>
            <person name="Silverstein K.A.T."/>
            <person name="Henningsen E."/>
            <person name="Hirsch C.D."/>
            <person name="Visser B."/>
            <person name="Pretorius Z.A."/>
            <person name="Steffenson B.J."/>
            <person name="Schwessinger B."/>
            <person name="Dodds P.N."/>
            <person name="Figueroa M."/>
        </authorList>
    </citation>
    <scope>NUCLEOTIDE SEQUENCE [LARGE SCALE GENOMIC DNA]</scope>
    <source>
        <strain evidence="3">21-0</strain>
        <strain evidence="2 5">Ug99</strain>
    </source>
</reference>
<dbReference type="Proteomes" id="UP000324748">
    <property type="component" value="Unassembled WGS sequence"/>
</dbReference>
<dbReference type="EMBL" id="VSWC01000041">
    <property type="protein sequence ID" value="KAA1103976.1"/>
    <property type="molecule type" value="Genomic_DNA"/>
</dbReference>
<dbReference type="AlphaFoldDB" id="A0A5B0MVN9"/>
<evidence type="ECO:0000313" key="2">
    <source>
        <dbReference type="EMBL" id="KAA1080246.1"/>
    </source>
</evidence>
<feature type="region of interest" description="Disordered" evidence="1">
    <location>
        <begin position="700"/>
        <end position="719"/>
    </location>
</feature>
<feature type="compositionally biased region" description="Polar residues" evidence="1">
    <location>
        <begin position="183"/>
        <end position="198"/>
    </location>
</feature>
<evidence type="ECO:0000313" key="5">
    <source>
        <dbReference type="Proteomes" id="UP000325313"/>
    </source>
</evidence>
<feature type="region of interest" description="Disordered" evidence="1">
    <location>
        <begin position="445"/>
        <end position="517"/>
    </location>
</feature>
<keyword evidence="4" id="KW-1185">Reference proteome</keyword>
<sequence>MDRLCVPAPADGLREDAVANGQPISDERSGRHSFTGNRQEPPFSRLPYAPRRDPIMGIYQHLIPPSKFSVEDSNCTVVPSHKYNRQASLHHRYSITGAPRTEQSPVTNDTLGTTRAPASQGVRHKYYGAYLKPAERRGPLVFTRQLNPIFDDAAASTYRSSSNAPMNPTPPRQQAVYRALPDNSPTTRQSERSLTYSFTDSCRSPTDPSSPTDYPSSTLSVANMIVDDDKEPSDESENETCTFEDAMSTMSHSCSIISQADVPKIQMDDGASSYPPPTSAPLYTTFNSAMRQSAFQKPVPRTVIHQPSQRRCLSWNRGPAQPAGEASRGLPPKSDEQQCFSPQPRLVSRRRPSSLDIKIPGRYISIYDDSPIEAPDDISVDSASEIGGGPNDQCTSSHLQAHHSEPTPGSSLIELLNRWEKIPSTAEIPLLYVQQLKHALDEFEKSKSGGAHEDGPCESVDEASPPSHTTSSDSSEPQESQQSGSSGRYPPSIRSGSSPDSPMLSSNHWTPFSERSRIPASRQIGTNGKLQQVQDHRAWLSATPPLENTESLSPLWPSQYPPAITSPAEVESEDESELEQPPGSSESHRRKNLHVFFGTRVVDEKKIPCKSDALDFQLSKTWRRSHRKISIAAELTRTVRGGLRSLKLPALQDKIEPASADNHPDFLSDCESSTRYMPGHLPERVSRRSSSCGPFGRSSFSSIHLMEPPPPPNSSPKKAYRVRFQEF</sequence>
<gene>
    <name evidence="3" type="ORF">PGT21_006415</name>
    <name evidence="2" type="ORF">PGTUg99_026499</name>
</gene>
<feature type="region of interest" description="Disordered" evidence="1">
    <location>
        <begin position="298"/>
        <end position="353"/>
    </location>
</feature>
<evidence type="ECO:0000313" key="4">
    <source>
        <dbReference type="Proteomes" id="UP000324748"/>
    </source>
</evidence>
<comment type="caution">
    <text evidence="2">The sequence shown here is derived from an EMBL/GenBank/DDBJ whole genome shotgun (WGS) entry which is preliminary data.</text>
</comment>